<dbReference type="Proteomes" id="UP001500305">
    <property type="component" value="Unassembled WGS sequence"/>
</dbReference>
<feature type="region of interest" description="Disordered" evidence="1">
    <location>
        <begin position="43"/>
        <end position="73"/>
    </location>
</feature>
<comment type="caution">
    <text evidence="2">The sequence shown here is derived from an EMBL/GenBank/DDBJ whole genome shotgun (WGS) entry which is preliminary data.</text>
</comment>
<dbReference type="InterPro" id="IPR036188">
    <property type="entry name" value="FAD/NAD-bd_sf"/>
</dbReference>
<organism evidence="2 3">
    <name type="scientific">Kitasatospora cystarginea</name>
    <dbReference type="NCBI Taxonomy" id="58350"/>
    <lineage>
        <taxon>Bacteria</taxon>
        <taxon>Bacillati</taxon>
        <taxon>Actinomycetota</taxon>
        <taxon>Actinomycetes</taxon>
        <taxon>Kitasatosporales</taxon>
        <taxon>Streptomycetaceae</taxon>
        <taxon>Kitasatospora</taxon>
    </lineage>
</organism>
<dbReference type="EMBL" id="BAAATR010000002">
    <property type="protein sequence ID" value="GAA2227849.1"/>
    <property type="molecule type" value="Genomic_DNA"/>
</dbReference>
<evidence type="ECO:0000256" key="1">
    <source>
        <dbReference type="SAM" id="MobiDB-lite"/>
    </source>
</evidence>
<sequence length="112" mass="11943">MTYTAADGLRSGYDVVTPGGGVAGRVPASRLSEDPARTVRLVKAGPDHGPEQEAWPRPPSDARALPRAGVRQRGAEVHRIRARVVGGSSRVNGFRHAKWYALWTAARGAPPP</sequence>
<dbReference type="SUPFAM" id="SSF51905">
    <property type="entry name" value="FAD/NAD(P)-binding domain"/>
    <property type="match status" value="1"/>
</dbReference>
<name>A0ABN3DD19_9ACTN</name>
<protein>
    <submittedName>
        <fullName evidence="2">Uncharacterized protein</fullName>
    </submittedName>
</protein>
<evidence type="ECO:0000313" key="3">
    <source>
        <dbReference type="Proteomes" id="UP001500305"/>
    </source>
</evidence>
<dbReference type="RefSeq" id="WP_344634436.1">
    <property type="nucleotide sequence ID" value="NZ_BAAATR010000002.1"/>
</dbReference>
<keyword evidence="3" id="KW-1185">Reference proteome</keyword>
<accession>A0ABN3DD19</accession>
<proteinExistence type="predicted"/>
<evidence type="ECO:0000313" key="2">
    <source>
        <dbReference type="EMBL" id="GAA2227849.1"/>
    </source>
</evidence>
<dbReference type="Gene3D" id="3.50.50.60">
    <property type="entry name" value="FAD/NAD(P)-binding domain"/>
    <property type="match status" value="1"/>
</dbReference>
<gene>
    <name evidence="2" type="ORF">GCM10010430_04260</name>
</gene>
<reference evidence="2 3" key="1">
    <citation type="journal article" date="2019" name="Int. J. Syst. Evol. Microbiol.">
        <title>The Global Catalogue of Microorganisms (GCM) 10K type strain sequencing project: providing services to taxonomists for standard genome sequencing and annotation.</title>
        <authorList>
            <consortium name="The Broad Institute Genomics Platform"/>
            <consortium name="The Broad Institute Genome Sequencing Center for Infectious Disease"/>
            <person name="Wu L."/>
            <person name="Ma J."/>
        </authorList>
    </citation>
    <scope>NUCLEOTIDE SEQUENCE [LARGE SCALE GENOMIC DNA]</scope>
    <source>
        <strain evidence="2 3">JCM 7356</strain>
    </source>
</reference>